<dbReference type="InterPro" id="IPR057452">
    <property type="entry name" value="BRWD/PHIP_N"/>
</dbReference>
<feature type="compositionally biased region" description="Polar residues" evidence="6">
    <location>
        <begin position="1685"/>
        <end position="1695"/>
    </location>
</feature>
<dbReference type="InterPro" id="IPR057451">
    <property type="entry name" value="BRWD/PHIP_AD"/>
</dbReference>
<feature type="region of interest" description="Disordered" evidence="6">
    <location>
        <begin position="1399"/>
        <end position="1863"/>
    </location>
</feature>
<dbReference type="Gene3D" id="2.130.10.10">
    <property type="entry name" value="YVTN repeat-like/Quinoprotein amine dehydrogenase"/>
    <property type="match status" value="3"/>
</dbReference>
<dbReference type="SUPFAM" id="SSF50978">
    <property type="entry name" value="WD40 repeat-like"/>
    <property type="match status" value="1"/>
</dbReference>
<feature type="compositionally biased region" description="Acidic residues" evidence="6">
    <location>
        <begin position="1783"/>
        <end position="1799"/>
    </location>
</feature>
<keyword evidence="3 4" id="KW-0103">Bromodomain</keyword>
<evidence type="ECO:0000256" key="4">
    <source>
        <dbReference type="PROSITE-ProRule" id="PRU00035"/>
    </source>
</evidence>
<feature type="compositionally biased region" description="Low complexity" evidence="6">
    <location>
        <begin position="826"/>
        <end position="850"/>
    </location>
</feature>
<feature type="compositionally biased region" description="Low complexity" evidence="6">
    <location>
        <begin position="1502"/>
        <end position="1511"/>
    </location>
</feature>
<feature type="region of interest" description="Disordered" evidence="6">
    <location>
        <begin position="777"/>
        <end position="909"/>
    </location>
</feature>
<dbReference type="Pfam" id="PF25437">
    <property type="entry name" value="BRWD1_N"/>
    <property type="match status" value="1"/>
</dbReference>
<dbReference type="CDD" id="cd00200">
    <property type="entry name" value="WD40"/>
    <property type="match status" value="1"/>
</dbReference>
<feature type="compositionally biased region" description="Basic and acidic residues" evidence="6">
    <location>
        <begin position="1696"/>
        <end position="1709"/>
    </location>
</feature>
<dbReference type="SUPFAM" id="SSF47370">
    <property type="entry name" value="Bromodomain"/>
    <property type="match status" value="2"/>
</dbReference>
<feature type="compositionally biased region" description="Basic residues" evidence="6">
    <location>
        <begin position="1640"/>
        <end position="1653"/>
    </location>
</feature>
<dbReference type="SMART" id="SM00320">
    <property type="entry name" value="WD40"/>
    <property type="match status" value="8"/>
</dbReference>
<comment type="caution">
    <text evidence="8">The sequence shown here is derived from an EMBL/GenBank/DDBJ whole genome shotgun (WGS) entry which is preliminary data.</text>
</comment>
<feature type="region of interest" description="Disordered" evidence="6">
    <location>
        <begin position="1252"/>
        <end position="1279"/>
    </location>
</feature>
<organism evidence="8 9">
    <name type="scientific">Trichogramma kaykai</name>
    <dbReference type="NCBI Taxonomy" id="54128"/>
    <lineage>
        <taxon>Eukaryota</taxon>
        <taxon>Metazoa</taxon>
        <taxon>Ecdysozoa</taxon>
        <taxon>Arthropoda</taxon>
        <taxon>Hexapoda</taxon>
        <taxon>Insecta</taxon>
        <taxon>Pterygota</taxon>
        <taxon>Neoptera</taxon>
        <taxon>Endopterygota</taxon>
        <taxon>Hymenoptera</taxon>
        <taxon>Apocrita</taxon>
        <taxon>Proctotrupomorpha</taxon>
        <taxon>Chalcidoidea</taxon>
        <taxon>Trichogrammatidae</taxon>
        <taxon>Trichogramma</taxon>
    </lineage>
</organism>
<feature type="repeat" description="WD" evidence="5">
    <location>
        <begin position="467"/>
        <end position="501"/>
    </location>
</feature>
<dbReference type="Pfam" id="PF00439">
    <property type="entry name" value="Bromodomain"/>
    <property type="match status" value="2"/>
</dbReference>
<evidence type="ECO:0000256" key="5">
    <source>
        <dbReference type="PROSITE-ProRule" id="PRU00221"/>
    </source>
</evidence>
<feature type="compositionally biased region" description="Basic residues" evidence="6">
    <location>
        <begin position="1765"/>
        <end position="1778"/>
    </location>
</feature>
<dbReference type="EMBL" id="JBJJXI010000062">
    <property type="protein sequence ID" value="KAL3397637.1"/>
    <property type="molecule type" value="Genomic_DNA"/>
</dbReference>
<feature type="compositionally biased region" description="Basic residues" evidence="6">
    <location>
        <begin position="893"/>
        <end position="902"/>
    </location>
</feature>
<evidence type="ECO:0000313" key="9">
    <source>
        <dbReference type="Proteomes" id="UP001627154"/>
    </source>
</evidence>
<dbReference type="InterPro" id="IPR015943">
    <property type="entry name" value="WD40/YVTN_repeat-like_dom_sf"/>
</dbReference>
<accession>A0ABD2WXF0</accession>
<keyword evidence="1 5" id="KW-0853">WD repeat</keyword>
<feature type="compositionally biased region" description="Acidic residues" evidence="6">
    <location>
        <begin position="1441"/>
        <end position="1458"/>
    </location>
</feature>
<feature type="compositionally biased region" description="Polar residues" evidence="6">
    <location>
        <begin position="777"/>
        <end position="788"/>
    </location>
</feature>
<name>A0ABD2WXF0_9HYME</name>
<dbReference type="InterPro" id="IPR019775">
    <property type="entry name" value="WD40_repeat_CS"/>
</dbReference>
<evidence type="ECO:0000256" key="6">
    <source>
        <dbReference type="SAM" id="MobiDB-lite"/>
    </source>
</evidence>
<reference evidence="8 9" key="1">
    <citation type="journal article" date="2024" name="bioRxiv">
        <title>A reference genome for Trichogramma kaykai: A tiny desert-dwelling parasitoid wasp with competing sex-ratio distorters.</title>
        <authorList>
            <person name="Culotta J."/>
            <person name="Lindsey A.R."/>
        </authorList>
    </citation>
    <scope>NUCLEOTIDE SEQUENCE [LARGE SCALE GENOMIC DNA]</scope>
    <source>
        <strain evidence="8 9">KSX58</strain>
    </source>
</reference>
<dbReference type="CDD" id="cd05529">
    <property type="entry name" value="Bromo_WDR9_I_like"/>
    <property type="match status" value="1"/>
</dbReference>
<evidence type="ECO:0000313" key="8">
    <source>
        <dbReference type="EMBL" id="KAL3397637.1"/>
    </source>
</evidence>
<feature type="domain" description="Bromo" evidence="7">
    <location>
        <begin position="1308"/>
        <end position="1378"/>
    </location>
</feature>
<feature type="repeat" description="WD" evidence="5">
    <location>
        <begin position="367"/>
        <end position="401"/>
    </location>
</feature>
<feature type="repeat" description="WD" evidence="5">
    <location>
        <begin position="180"/>
        <end position="221"/>
    </location>
</feature>
<feature type="compositionally biased region" description="Acidic residues" evidence="6">
    <location>
        <begin position="812"/>
        <end position="825"/>
    </location>
</feature>
<feature type="compositionally biased region" description="Basic residues" evidence="6">
    <location>
        <begin position="790"/>
        <end position="806"/>
    </location>
</feature>
<feature type="compositionally biased region" description="Polar residues" evidence="6">
    <location>
        <begin position="722"/>
        <end position="733"/>
    </location>
</feature>
<dbReference type="InterPro" id="IPR001680">
    <property type="entry name" value="WD40_rpt"/>
</dbReference>
<dbReference type="PROSITE" id="PS50082">
    <property type="entry name" value="WD_REPEATS_2"/>
    <property type="match status" value="6"/>
</dbReference>
<dbReference type="PROSITE" id="PS00678">
    <property type="entry name" value="WD_REPEATS_1"/>
    <property type="match status" value="2"/>
</dbReference>
<dbReference type="PRINTS" id="PR00503">
    <property type="entry name" value="BROMODOMAIN"/>
</dbReference>
<feature type="compositionally biased region" description="Polar residues" evidence="6">
    <location>
        <begin position="1732"/>
        <end position="1751"/>
    </location>
</feature>
<dbReference type="Gene3D" id="1.20.920.10">
    <property type="entry name" value="Bromodomain-like"/>
    <property type="match status" value="2"/>
</dbReference>
<feature type="compositionally biased region" description="Polar residues" evidence="6">
    <location>
        <begin position="1268"/>
        <end position="1279"/>
    </location>
</feature>
<evidence type="ECO:0000259" key="7">
    <source>
        <dbReference type="PROSITE" id="PS50014"/>
    </source>
</evidence>
<dbReference type="InterPro" id="IPR052060">
    <property type="entry name" value="Bromo_WD_repeat"/>
</dbReference>
<dbReference type="PANTHER" id="PTHR16266:SF17">
    <property type="entry name" value="BRWD3"/>
    <property type="match status" value="1"/>
</dbReference>
<feature type="compositionally biased region" description="Basic residues" evidence="6">
    <location>
        <begin position="1809"/>
        <end position="1822"/>
    </location>
</feature>
<feature type="compositionally biased region" description="Acidic residues" evidence="6">
    <location>
        <begin position="1719"/>
        <end position="1729"/>
    </location>
</feature>
<dbReference type="InterPro" id="IPR036322">
    <property type="entry name" value="WD40_repeat_dom_sf"/>
</dbReference>
<feature type="compositionally biased region" description="Basic residues" evidence="6">
    <location>
        <begin position="1405"/>
        <end position="1422"/>
    </location>
</feature>
<feature type="compositionally biased region" description="Basic and acidic residues" evidence="6">
    <location>
        <begin position="859"/>
        <end position="870"/>
    </location>
</feature>
<keyword evidence="9" id="KW-1185">Reference proteome</keyword>
<dbReference type="PANTHER" id="PTHR16266">
    <property type="entry name" value="WD REPEAT DOMAIN 9"/>
    <property type="match status" value="1"/>
</dbReference>
<feature type="domain" description="Bromo" evidence="7">
    <location>
        <begin position="1149"/>
        <end position="1219"/>
    </location>
</feature>
<feature type="compositionally biased region" description="Basic residues" evidence="6">
    <location>
        <begin position="1519"/>
        <end position="1529"/>
    </location>
</feature>
<feature type="repeat" description="WD" evidence="5">
    <location>
        <begin position="264"/>
        <end position="299"/>
    </location>
</feature>
<evidence type="ECO:0000256" key="3">
    <source>
        <dbReference type="ARBA" id="ARBA00023117"/>
    </source>
</evidence>
<proteinExistence type="predicted"/>
<protein>
    <recommendedName>
        <fullName evidence="7">Bromo domain-containing protein</fullName>
    </recommendedName>
</protein>
<gene>
    <name evidence="8" type="ORF">TKK_008727</name>
</gene>
<evidence type="ECO:0000256" key="1">
    <source>
        <dbReference type="ARBA" id="ARBA00022574"/>
    </source>
</evidence>
<feature type="compositionally biased region" description="Polar residues" evidence="6">
    <location>
        <begin position="1837"/>
        <end position="1847"/>
    </location>
</feature>
<dbReference type="PROSITE" id="PS50014">
    <property type="entry name" value="BROMODOMAIN_2"/>
    <property type="match status" value="2"/>
</dbReference>
<keyword evidence="2" id="KW-0677">Repeat</keyword>
<feature type="repeat" description="WD" evidence="5">
    <location>
        <begin position="432"/>
        <end position="466"/>
    </location>
</feature>
<dbReference type="FunFam" id="2.130.10.10:FF:000997">
    <property type="entry name" value="AGAP002030-PA-like protein"/>
    <property type="match status" value="1"/>
</dbReference>
<dbReference type="Pfam" id="PF00400">
    <property type="entry name" value="WD40"/>
    <property type="match status" value="7"/>
</dbReference>
<sequence length="1863" mass="212375">MEADVRRHNTSLQGELYFLIAKFLSDGPCSEVANVLKRQLEQAKLLPSRIDWLGNHHEQTFEELETKYPHIGTQHLLQLCQRMGPVLEKDVPPIIKGAASMLGAGKQSMLRTKEDMLHSFRNISTYSARFGGKPVLCPSDFSQALNIVKVLQGRENSGPISRREAIPTSIYSKIQKYRHTLGHLSAVYCVLYDRTGKYVITGADDLLVKVWSAIDGRLLATFRGASSEIMDIAVNFDNTLLAAGSLDRILRIWCFQTMSPVAVLSGHSGMITSVNFCPIKCNGDNYLVTTSSDGSIAFWPHHKEGNDRVMFQSKPIQYHEKIRPGQAQMICASFSAGGSFLAAGSADHHVRVYRMITNEGPKRVLEVEAHSDTVDSIQWAHSGLKFISGSKDGTANIWHFEQQTWHNQMLFMTTKLPGGTEPDEDTSKKLKVTMVCWDRSDEYVVTAVSDSTLKIWDSKSGNLIRVLRGHLDEIFVLESHPIDPRIILSSGHDGQLFVWDVLINKPLANFQNVIDGQGNGAIFDAKWSPDGTMLAATDSHGHLIMYGFGSMAEKQKLVPKELFFHTDYRPLIRDANNYVLDEQTQTAPHLMPPPFLVDVDGNPYPPAIQRLVPGRENCHGEQLVPNVGVGANGLQEVIDGLPGEMPRSNIEALIEELAHRRRIPGANENQEGINENEDVDIEGNDDNINENDQEQSVDHAVVPVVSNRLNNGTSRHSENVGVRQSSGNWQHDNTTPWNKPILVKPLKRAILRTQYSQINELAVMEIDNYEKEMQKKAQVTNSLSQNKLQVKGKRRSQVSHGYRTRSTRSNEPVEEEAEDEDDSENEASASSESSNSSNEDGLSSDSSSSDSSDEYSDWIADHGEILEPPKRSKRKRVERRSETPPSDAETKKRNQRPRKKAKPYVGEPTTIPEIYRPSEWLSEVIPRKAPYYPQMGDEIVYFRQGHEKYLEAVRKLKIYEPSSSFEPWKKLDLQAQEYCKVVGIKYEIRPPRLCCLKLAQMDAEGHLTGVSFQIKYHDMPNVLDFLVLRQTFDNALERSWSEGNRFRCMIEDGWWTGQIESVQPYSEDFPASYFLCFTVRWDNGETECMSPWDLEPIDETRLSADVNGAVPILPEELEETLYQPHAEEWPLGDREASCRRILRGLDQVMTLSAAEPFNAPVDLSLYPAYAFEVEYPIDLSTIRARFENRFYRRITSAQFDVRYIASNAEKFNERHSQIVKQARIITDICLRIIKDVNDVDVTAVYHGISSNYHSSSTESDVDVEDINNLPSTSGQVSTRRMVTRRSKKSLFDSKNWKENCKILLRMLWQSPDSQPFKEPVDEIDHPTYSHIIETPMDLNQIQEDLRGDNYETLNDFVKDVRLVISNSRRFNTNQRSKIYAMTVRLSAMFEEHLKTIMNMYNSEQRRKKKTKTRSNNARKKSTPAKQLSNGAGPTRKPIVSSDDEDVEDDEMQVNEVDDLSAPGPSCSTRNNTLRSRTRRTERKIMSSDDDDVEVEKEEKNDSQSSNVSTSEQSDDSKPRRQTRSRKKKHDLNTYDDDHSSDEDFEPTPRGKQTRNIPIKNCRKTRPNRTATNGRKYLHNDDEDDDLDDADVKEPQKQQVKRNGIKNEDDDNEDSEDSEDDDNEDSDDDDDEEESQDSVKTKLKINTRLRRTPQKRPILESSEDDDDHIGNVVECNMTGTVEHDVYTNNESLTGFDQKNKREESDDHNHDNINGTAEQQSDTDYDDEDDSMENHQSYSNSLDSQSIKFPTQKTYRKLDAGSIGSRKSSRQRTGGIKRARYKEETSDENDDDDDDDDDEDDYDKRNDKRNCSLRKTIKRSKRTNKSYCEDEMSDEENQQRSTLGVSVSSRGRIRKMTPKAMQAFR</sequence>
<dbReference type="Pfam" id="PF25313">
    <property type="entry name" value="BRWD_AD"/>
    <property type="match status" value="1"/>
</dbReference>
<feature type="region of interest" description="Disordered" evidence="6">
    <location>
        <begin position="709"/>
        <end position="733"/>
    </location>
</feature>
<dbReference type="InterPro" id="IPR001487">
    <property type="entry name" value="Bromodomain"/>
</dbReference>
<feature type="compositionally biased region" description="Acidic residues" evidence="6">
    <location>
        <begin position="1607"/>
        <end position="1635"/>
    </location>
</feature>
<feature type="repeat" description="WD" evidence="5">
    <location>
        <begin position="222"/>
        <end position="263"/>
    </location>
</feature>
<dbReference type="Proteomes" id="UP001627154">
    <property type="component" value="Unassembled WGS sequence"/>
</dbReference>
<dbReference type="SMART" id="SM00297">
    <property type="entry name" value="BROMO"/>
    <property type="match status" value="2"/>
</dbReference>
<dbReference type="FunFam" id="2.130.10.10:FF:000674">
    <property type="entry name" value="WD-repeat protein, putative"/>
    <property type="match status" value="1"/>
</dbReference>
<dbReference type="FunFam" id="1.20.920.10:FF:000044">
    <property type="entry name" value="Bromodomain and WD repeat domain-containing 1"/>
    <property type="match status" value="1"/>
</dbReference>
<evidence type="ECO:0000256" key="2">
    <source>
        <dbReference type="ARBA" id="ARBA00022737"/>
    </source>
</evidence>
<dbReference type="PROSITE" id="PS50294">
    <property type="entry name" value="WD_REPEATS_REGION"/>
    <property type="match status" value="4"/>
</dbReference>
<dbReference type="InterPro" id="IPR036427">
    <property type="entry name" value="Bromodomain-like_sf"/>
</dbReference>